<accession>A0A0D2MK22</accession>
<evidence type="ECO:0000313" key="7">
    <source>
        <dbReference type="Proteomes" id="UP000054498"/>
    </source>
</evidence>
<reference evidence="6 7" key="1">
    <citation type="journal article" date="2013" name="BMC Genomics">
        <title>Reconstruction of the lipid metabolism for the microalga Monoraphidium neglectum from its genome sequence reveals characteristics suitable for biofuel production.</title>
        <authorList>
            <person name="Bogen C."/>
            <person name="Al-Dilaimi A."/>
            <person name="Albersmeier A."/>
            <person name="Wichmann J."/>
            <person name="Grundmann M."/>
            <person name="Rupp O."/>
            <person name="Lauersen K.J."/>
            <person name="Blifernez-Klassen O."/>
            <person name="Kalinowski J."/>
            <person name="Goesmann A."/>
            <person name="Mussgnug J.H."/>
            <person name="Kruse O."/>
        </authorList>
    </citation>
    <scope>NUCLEOTIDE SEQUENCE [LARGE SCALE GENOMIC DNA]</scope>
    <source>
        <strain evidence="6 7">SAG 48.87</strain>
    </source>
</reference>
<protein>
    <submittedName>
        <fullName evidence="6">Uncharacterized protein</fullName>
    </submittedName>
</protein>
<dbReference type="KEGG" id="mng:MNEG_4623"/>
<evidence type="ECO:0000256" key="3">
    <source>
        <dbReference type="ARBA" id="ARBA00022989"/>
    </source>
</evidence>
<feature type="transmembrane region" description="Helical" evidence="5">
    <location>
        <begin position="69"/>
        <end position="95"/>
    </location>
</feature>
<dbReference type="RefSeq" id="XP_013902354.1">
    <property type="nucleotide sequence ID" value="XM_014046900.1"/>
</dbReference>
<evidence type="ECO:0000313" key="6">
    <source>
        <dbReference type="EMBL" id="KIZ03335.1"/>
    </source>
</evidence>
<evidence type="ECO:0000256" key="4">
    <source>
        <dbReference type="ARBA" id="ARBA00023136"/>
    </source>
</evidence>
<keyword evidence="2 5" id="KW-0812">Transmembrane</keyword>
<comment type="subcellular location">
    <subcellularLocation>
        <location evidence="1">Membrane</location>
        <topology evidence="1">Multi-pass membrane protein</topology>
    </subcellularLocation>
</comment>
<dbReference type="PANTHER" id="PTHR11040">
    <property type="entry name" value="ZINC/IRON TRANSPORTER"/>
    <property type="match status" value="1"/>
</dbReference>
<dbReference type="PANTHER" id="PTHR11040:SF44">
    <property type="entry name" value="PROTEIN ZNTC-RELATED"/>
    <property type="match status" value="1"/>
</dbReference>
<dbReference type="GO" id="GO:0005385">
    <property type="term" value="F:zinc ion transmembrane transporter activity"/>
    <property type="evidence" value="ECO:0007669"/>
    <property type="project" value="TreeGrafter"/>
</dbReference>
<dbReference type="GO" id="GO:0005886">
    <property type="term" value="C:plasma membrane"/>
    <property type="evidence" value="ECO:0007669"/>
    <property type="project" value="TreeGrafter"/>
</dbReference>
<feature type="transmembrane region" description="Helical" evidence="5">
    <location>
        <begin position="37"/>
        <end position="57"/>
    </location>
</feature>
<dbReference type="OrthoDB" id="448280at2759"/>
<dbReference type="Proteomes" id="UP000054498">
    <property type="component" value="Unassembled WGS sequence"/>
</dbReference>
<evidence type="ECO:0000256" key="2">
    <source>
        <dbReference type="ARBA" id="ARBA00022692"/>
    </source>
</evidence>
<dbReference type="STRING" id="145388.A0A0D2MK22"/>
<dbReference type="Pfam" id="PF02535">
    <property type="entry name" value="Zip"/>
    <property type="match status" value="1"/>
</dbReference>
<keyword evidence="3 5" id="KW-1133">Transmembrane helix</keyword>
<sequence>MALRVGAIFAILAAGLLGGLPPILLRQFRASDAAPARLARAFGGGVILSLALIHVLPEASESLEVLTPFPLGAVLAIAGILTLLAIDYSVTSLLAPEPFKSQLRAAVRLSRAPPPAAITEKAAALDSEAAAPADAGGEGAAANAEDGCRGCAAATATAAGVVGHAAPLLHSHHHSAGHPIATLRQLVACYTLEAGCVFHSVIIGIGIGTMVGSRLQGFLGG</sequence>
<evidence type="ECO:0000256" key="5">
    <source>
        <dbReference type="SAM" id="Phobius"/>
    </source>
</evidence>
<dbReference type="InterPro" id="IPR003689">
    <property type="entry name" value="ZIP"/>
</dbReference>
<evidence type="ECO:0000256" key="1">
    <source>
        <dbReference type="ARBA" id="ARBA00004141"/>
    </source>
</evidence>
<organism evidence="6 7">
    <name type="scientific">Monoraphidium neglectum</name>
    <dbReference type="NCBI Taxonomy" id="145388"/>
    <lineage>
        <taxon>Eukaryota</taxon>
        <taxon>Viridiplantae</taxon>
        <taxon>Chlorophyta</taxon>
        <taxon>core chlorophytes</taxon>
        <taxon>Chlorophyceae</taxon>
        <taxon>CS clade</taxon>
        <taxon>Sphaeropleales</taxon>
        <taxon>Selenastraceae</taxon>
        <taxon>Monoraphidium</taxon>
    </lineage>
</organism>
<dbReference type="GeneID" id="25737500"/>
<dbReference type="EMBL" id="KK100871">
    <property type="protein sequence ID" value="KIZ03335.1"/>
    <property type="molecule type" value="Genomic_DNA"/>
</dbReference>
<proteinExistence type="predicted"/>
<name>A0A0D2MK22_9CHLO</name>
<keyword evidence="7" id="KW-1185">Reference proteome</keyword>
<dbReference type="AlphaFoldDB" id="A0A0D2MK22"/>
<keyword evidence="4 5" id="KW-0472">Membrane</keyword>
<feature type="transmembrane region" description="Helical" evidence="5">
    <location>
        <begin position="6"/>
        <end position="25"/>
    </location>
</feature>
<gene>
    <name evidence="6" type="ORF">MNEG_4623</name>
</gene>